<feature type="region of interest" description="Disordered" evidence="1">
    <location>
        <begin position="70"/>
        <end position="109"/>
    </location>
</feature>
<dbReference type="Proteomes" id="UP000765509">
    <property type="component" value="Unassembled WGS sequence"/>
</dbReference>
<name>A0A9Q3HHR8_9BASI</name>
<dbReference type="AlphaFoldDB" id="A0A9Q3HHR8"/>
<gene>
    <name evidence="2" type="ORF">O181_045613</name>
</gene>
<evidence type="ECO:0000313" key="3">
    <source>
        <dbReference type="Proteomes" id="UP000765509"/>
    </source>
</evidence>
<evidence type="ECO:0000256" key="1">
    <source>
        <dbReference type="SAM" id="MobiDB-lite"/>
    </source>
</evidence>
<organism evidence="2 3">
    <name type="scientific">Austropuccinia psidii MF-1</name>
    <dbReference type="NCBI Taxonomy" id="1389203"/>
    <lineage>
        <taxon>Eukaryota</taxon>
        <taxon>Fungi</taxon>
        <taxon>Dikarya</taxon>
        <taxon>Basidiomycota</taxon>
        <taxon>Pucciniomycotina</taxon>
        <taxon>Pucciniomycetes</taxon>
        <taxon>Pucciniales</taxon>
        <taxon>Sphaerophragmiaceae</taxon>
        <taxon>Austropuccinia</taxon>
    </lineage>
</organism>
<protein>
    <submittedName>
        <fullName evidence="2">Uncharacterized protein</fullName>
    </submittedName>
</protein>
<reference evidence="2" key="1">
    <citation type="submission" date="2021-03" db="EMBL/GenBank/DDBJ databases">
        <title>Draft genome sequence of rust myrtle Austropuccinia psidii MF-1, a brazilian biotype.</title>
        <authorList>
            <person name="Quecine M.C."/>
            <person name="Pachon D.M.R."/>
            <person name="Bonatelli M.L."/>
            <person name="Correr F.H."/>
            <person name="Franceschini L.M."/>
            <person name="Leite T.F."/>
            <person name="Margarido G.R.A."/>
            <person name="Almeida C.A."/>
            <person name="Ferrarezi J.A."/>
            <person name="Labate C.A."/>
        </authorList>
    </citation>
    <scope>NUCLEOTIDE SEQUENCE</scope>
    <source>
        <strain evidence="2">MF-1</strain>
    </source>
</reference>
<comment type="caution">
    <text evidence="2">The sequence shown here is derived from an EMBL/GenBank/DDBJ whole genome shotgun (WGS) entry which is preliminary data.</text>
</comment>
<sequence length="283" mass="32070">MSWFIKQKDRLTSPHPDMSETMVHNRILRQCGGDLEHAIRGICIENCSTEDYINAMEDLTNRKKIGTNWYKPPIDNNTGGKPISRPNKPQDRAPFKCSKGGSTSHLANNCPKRTRINEIEIKKAEDTKETVDVSLLESDSEPSEEEELSEKLSIENINVSFEVTEVHTHLQQYRDECMDFINVQDAKIQKIKPPRGKVYTAESSFITNIVTNNKEAKINFDSGAFCACVGKDYLDKNYINLQEKLMANEGIKFSSASQDIHPLGILEAEMIFPYPAVSIRLKV</sequence>
<accession>A0A9Q3HHR8</accession>
<keyword evidence="3" id="KW-1185">Reference proteome</keyword>
<dbReference type="OrthoDB" id="3250101at2759"/>
<proteinExistence type="predicted"/>
<dbReference type="EMBL" id="AVOT02018770">
    <property type="protein sequence ID" value="MBW0505898.1"/>
    <property type="molecule type" value="Genomic_DNA"/>
</dbReference>
<evidence type="ECO:0000313" key="2">
    <source>
        <dbReference type="EMBL" id="MBW0505898.1"/>
    </source>
</evidence>